<organism evidence="3 4">
    <name type="scientific">Streptomyces yaizuensis</name>
    <dbReference type="NCBI Taxonomy" id="2989713"/>
    <lineage>
        <taxon>Bacteria</taxon>
        <taxon>Bacillati</taxon>
        <taxon>Actinomycetota</taxon>
        <taxon>Actinomycetes</taxon>
        <taxon>Kitasatosporales</taxon>
        <taxon>Streptomycetaceae</taxon>
        <taxon>Streptomyces</taxon>
    </lineage>
</organism>
<dbReference type="PROSITE" id="PS50902">
    <property type="entry name" value="FLAVODOXIN_LIKE"/>
    <property type="match status" value="1"/>
</dbReference>
<dbReference type="InterPro" id="IPR010089">
    <property type="entry name" value="Flavoprotein_WrbA-like"/>
</dbReference>
<evidence type="ECO:0000259" key="2">
    <source>
        <dbReference type="PROSITE" id="PS50902"/>
    </source>
</evidence>
<dbReference type="InterPro" id="IPR005025">
    <property type="entry name" value="FMN_Rdtase-like_dom"/>
</dbReference>
<comment type="similarity">
    <text evidence="1">Belongs to the WrbA family.</text>
</comment>
<dbReference type="NCBIfam" id="NF002999">
    <property type="entry name" value="PRK03767.1"/>
    <property type="match status" value="1"/>
</dbReference>
<evidence type="ECO:0000313" key="4">
    <source>
        <dbReference type="Proteomes" id="UP001291653"/>
    </source>
</evidence>
<dbReference type="EMBL" id="BSBI01000001">
    <property type="protein sequence ID" value="GLF93401.1"/>
    <property type="molecule type" value="Genomic_DNA"/>
</dbReference>
<dbReference type="PANTHER" id="PTHR30546">
    <property type="entry name" value="FLAVODOXIN-RELATED PROTEIN WRBA-RELATED"/>
    <property type="match status" value="1"/>
</dbReference>
<dbReference type="NCBIfam" id="TIGR01755">
    <property type="entry name" value="flav_wrbA"/>
    <property type="match status" value="1"/>
</dbReference>
<gene>
    <name evidence="3" type="primary">wrbA</name>
    <name evidence="3" type="ORF">SYYSPA8_03910</name>
</gene>
<comment type="caution">
    <text evidence="3">The sequence shown here is derived from an EMBL/GenBank/DDBJ whole genome shotgun (WGS) entry which is preliminary data.</text>
</comment>
<dbReference type="Pfam" id="PF03358">
    <property type="entry name" value="FMN_red"/>
    <property type="match status" value="1"/>
</dbReference>
<dbReference type="Gene3D" id="3.40.50.360">
    <property type="match status" value="1"/>
</dbReference>
<dbReference type="InterPro" id="IPR008254">
    <property type="entry name" value="Flavodoxin/NO_synth"/>
</dbReference>
<dbReference type="SUPFAM" id="SSF52218">
    <property type="entry name" value="Flavoproteins"/>
    <property type="match status" value="1"/>
</dbReference>
<dbReference type="PANTHER" id="PTHR30546:SF23">
    <property type="entry name" value="FLAVOPROTEIN-LIKE PROTEIN YCP4-RELATED"/>
    <property type="match status" value="1"/>
</dbReference>
<evidence type="ECO:0000313" key="3">
    <source>
        <dbReference type="EMBL" id="GLF93401.1"/>
    </source>
</evidence>
<sequence length="210" mass="22027">MTTPVTPRIAVVYYSSTGSVHHLAEAVAEGARQAGAEVRLRRVAELAPDAAIDSNAAWRAHVDATRGVEIATHDDLEWADAYAFGTPTRFGNVASQLKQFIDGTGGLWQRGVFADKPSTAFVSASNLHGGNESTLLALYNTLYHWGSLIVPPGYTDQTVYAANGNPYGTAHASGAGELPGANVLDAARYQGKRLADITSRLLTGTAGTGA</sequence>
<keyword evidence="4" id="KW-1185">Reference proteome</keyword>
<protein>
    <submittedName>
        <fullName evidence="3">NAD(P)H:quinone oxidoreductase</fullName>
    </submittedName>
</protein>
<proteinExistence type="inferred from homology"/>
<dbReference type="Proteomes" id="UP001291653">
    <property type="component" value="Unassembled WGS sequence"/>
</dbReference>
<reference evidence="3 4" key="1">
    <citation type="submission" date="2022-10" db="EMBL/GenBank/DDBJ databases">
        <title>Draft genome sequence of Streptomyces sp. YSPA8.</title>
        <authorList>
            <person name="Moriuchi R."/>
            <person name="Dohra H."/>
            <person name="Yamamura H."/>
            <person name="Kodani S."/>
        </authorList>
    </citation>
    <scope>NUCLEOTIDE SEQUENCE [LARGE SCALE GENOMIC DNA]</scope>
    <source>
        <strain evidence="3 4">YSPA8</strain>
    </source>
</reference>
<dbReference type="InterPro" id="IPR029039">
    <property type="entry name" value="Flavoprotein-like_sf"/>
</dbReference>
<evidence type="ECO:0000256" key="1">
    <source>
        <dbReference type="ARBA" id="ARBA00006961"/>
    </source>
</evidence>
<dbReference type="RefSeq" id="WP_323445476.1">
    <property type="nucleotide sequence ID" value="NZ_BSBI01000001.1"/>
</dbReference>
<name>A0ABQ5NSQ7_9ACTN</name>
<feature type="domain" description="Flavodoxin-like" evidence="2">
    <location>
        <begin position="9"/>
        <end position="195"/>
    </location>
</feature>
<accession>A0ABQ5NSQ7</accession>